<feature type="region of interest" description="Disordered" evidence="1">
    <location>
        <begin position="16"/>
        <end position="46"/>
    </location>
</feature>
<dbReference type="AlphaFoldDB" id="A0A8D9MET0"/>
<dbReference type="Proteomes" id="UP000694005">
    <property type="component" value="Chromosome A10"/>
</dbReference>
<feature type="non-terminal residue" evidence="2">
    <location>
        <position position="117"/>
    </location>
</feature>
<gene>
    <name evidence="2" type="ORF">BRAPAZ1V2_A10P08680.2</name>
</gene>
<accession>A0A8D9MET0</accession>
<evidence type="ECO:0000256" key="1">
    <source>
        <dbReference type="SAM" id="MobiDB-lite"/>
    </source>
</evidence>
<dbReference type="EMBL" id="LS974626">
    <property type="protein sequence ID" value="CAG7909622.1"/>
    <property type="molecule type" value="Genomic_DNA"/>
</dbReference>
<evidence type="ECO:0000313" key="3">
    <source>
        <dbReference type="Proteomes" id="UP000694005"/>
    </source>
</evidence>
<reference evidence="2 3" key="1">
    <citation type="submission" date="2021-07" db="EMBL/GenBank/DDBJ databases">
        <authorList>
            <consortium name="Genoscope - CEA"/>
            <person name="William W."/>
        </authorList>
    </citation>
    <scope>NUCLEOTIDE SEQUENCE [LARGE SCALE GENOMIC DNA]</scope>
</reference>
<name>A0A8D9MET0_BRACM</name>
<dbReference type="Gramene" id="A10p08680.2_BraZ1">
    <property type="protein sequence ID" value="A10p08680.2_BraZ1.CDS"/>
    <property type="gene ID" value="A10g08680.2_BraZ1"/>
</dbReference>
<organism evidence="2 3">
    <name type="scientific">Brassica campestris</name>
    <name type="common">Field mustard</name>
    <dbReference type="NCBI Taxonomy" id="3711"/>
    <lineage>
        <taxon>Eukaryota</taxon>
        <taxon>Viridiplantae</taxon>
        <taxon>Streptophyta</taxon>
        <taxon>Embryophyta</taxon>
        <taxon>Tracheophyta</taxon>
        <taxon>Spermatophyta</taxon>
        <taxon>Magnoliopsida</taxon>
        <taxon>eudicotyledons</taxon>
        <taxon>Gunneridae</taxon>
        <taxon>Pentapetalae</taxon>
        <taxon>rosids</taxon>
        <taxon>malvids</taxon>
        <taxon>Brassicales</taxon>
        <taxon>Brassicaceae</taxon>
        <taxon>Brassiceae</taxon>
        <taxon>Brassica</taxon>
    </lineage>
</organism>
<evidence type="ECO:0000313" key="2">
    <source>
        <dbReference type="EMBL" id="CAG7909622.1"/>
    </source>
</evidence>
<proteinExistence type="predicted"/>
<sequence length="117" mass="13202">WDTLQATYLQLYNGESADLKEEVEQRSHGISGSRPPPPPPPLERNLAFNDFPLPPVVPSTEEVMNELGEVTVQYTNCDDPRERAATDGVYIIQHNSSCYFKPQRSLNKRECGTNIQP</sequence>
<feature type="compositionally biased region" description="Basic and acidic residues" evidence="1">
    <location>
        <begin position="17"/>
        <end position="27"/>
    </location>
</feature>
<protein>
    <submittedName>
        <fullName evidence="2">Uncharacterized protein</fullName>
    </submittedName>
</protein>